<keyword evidence="1" id="KW-0472">Membrane</keyword>
<dbReference type="RefSeq" id="WP_345444645.1">
    <property type="nucleotide sequence ID" value="NZ_BAABKP010000001.1"/>
</dbReference>
<organism evidence="2 3">
    <name type="scientific">Rothia endophytica</name>
    <dbReference type="NCBI Taxonomy" id="1324766"/>
    <lineage>
        <taxon>Bacteria</taxon>
        <taxon>Bacillati</taxon>
        <taxon>Actinomycetota</taxon>
        <taxon>Actinomycetes</taxon>
        <taxon>Micrococcales</taxon>
        <taxon>Micrococcaceae</taxon>
        <taxon>Rothia</taxon>
    </lineage>
</organism>
<name>A0ABP9B6L1_9MICC</name>
<feature type="transmembrane region" description="Helical" evidence="1">
    <location>
        <begin position="336"/>
        <end position="358"/>
    </location>
</feature>
<reference evidence="3" key="1">
    <citation type="journal article" date="2019" name="Int. J. Syst. Evol. Microbiol.">
        <title>The Global Catalogue of Microorganisms (GCM) 10K type strain sequencing project: providing services to taxonomists for standard genome sequencing and annotation.</title>
        <authorList>
            <consortium name="The Broad Institute Genomics Platform"/>
            <consortium name="The Broad Institute Genome Sequencing Center for Infectious Disease"/>
            <person name="Wu L."/>
            <person name="Ma J."/>
        </authorList>
    </citation>
    <scope>NUCLEOTIDE SEQUENCE [LARGE SCALE GENOMIC DNA]</scope>
    <source>
        <strain evidence="3">JCM 18541</strain>
    </source>
</reference>
<sequence length="446" mass="49827">MQDNRSEGQGSAATLSTLDRLSLRLNEIALRLALHFGRWPAAVQVMLVYLASRIVSWFIFSTVGLQQTFSPWKQGAMSYGEFVMMWDADWYQKISQQGYPQTLPLDANGRVAQNEWAFYPLYPLLARTLVTVTGLPYETVAPALSLLAGFGAAWLLYRLFRLCCQRASDSLGTDRGEERWHTTALWAVAAVSFCGVAPVLQTGYAESLGLLFLIWTLLYLVQGSYTLMLVPALFAALTRPVGVPLGAAVGMWWMVCWLRDYSARRPQRGAALAALGTTGWQLISAVMVCAFAFIHPAHAWLVTGRIDAYTATETAWRAGGEHVLPFMPWVHQSQHYLGVAGPLVLTLLLLLFFAGLLSRTVRLSLPLPLLLWVWSYTLYMLMFFNPQSSTFRLLLPLFALYLPLVMLSSSRAYRGLLVLSGAAMQFGWVGWLWHWKQLPGGGDYPP</sequence>
<accession>A0ABP9B6L1</accession>
<feature type="transmembrane region" description="Helical" evidence="1">
    <location>
        <begin position="241"/>
        <end position="258"/>
    </location>
</feature>
<keyword evidence="1" id="KW-1133">Transmembrane helix</keyword>
<keyword evidence="1" id="KW-0812">Transmembrane</keyword>
<keyword evidence="3" id="KW-1185">Reference proteome</keyword>
<feature type="transmembrane region" description="Helical" evidence="1">
    <location>
        <begin position="41"/>
        <end position="60"/>
    </location>
</feature>
<feature type="transmembrane region" description="Helical" evidence="1">
    <location>
        <begin position="390"/>
        <end position="409"/>
    </location>
</feature>
<feature type="transmembrane region" description="Helical" evidence="1">
    <location>
        <begin position="270"/>
        <end position="294"/>
    </location>
</feature>
<dbReference type="EMBL" id="BAABKP010000001">
    <property type="protein sequence ID" value="GAA4790975.1"/>
    <property type="molecule type" value="Genomic_DNA"/>
</dbReference>
<evidence type="ECO:0000256" key="1">
    <source>
        <dbReference type="SAM" id="Phobius"/>
    </source>
</evidence>
<gene>
    <name evidence="2" type="ORF">GCM10023352_06280</name>
</gene>
<feature type="transmembrane region" description="Helical" evidence="1">
    <location>
        <begin position="416"/>
        <end position="435"/>
    </location>
</feature>
<feature type="transmembrane region" description="Helical" evidence="1">
    <location>
        <begin position="365"/>
        <end position="384"/>
    </location>
</feature>
<comment type="caution">
    <text evidence="2">The sequence shown here is derived from an EMBL/GenBank/DDBJ whole genome shotgun (WGS) entry which is preliminary data.</text>
</comment>
<dbReference type="Proteomes" id="UP001500187">
    <property type="component" value="Unassembled WGS sequence"/>
</dbReference>
<protein>
    <submittedName>
        <fullName evidence="2">Glycosyltransferase family 39 protein</fullName>
    </submittedName>
</protein>
<evidence type="ECO:0000313" key="3">
    <source>
        <dbReference type="Proteomes" id="UP001500187"/>
    </source>
</evidence>
<feature type="transmembrane region" description="Helical" evidence="1">
    <location>
        <begin position="212"/>
        <end position="235"/>
    </location>
</feature>
<feature type="transmembrane region" description="Helical" evidence="1">
    <location>
        <begin position="140"/>
        <end position="160"/>
    </location>
</feature>
<proteinExistence type="predicted"/>
<evidence type="ECO:0000313" key="2">
    <source>
        <dbReference type="EMBL" id="GAA4790975.1"/>
    </source>
</evidence>